<dbReference type="PANTHER" id="PTHR10900">
    <property type="entry name" value="PERIOSTIN-RELATED"/>
    <property type="match status" value="1"/>
</dbReference>
<protein>
    <recommendedName>
        <fullName evidence="3">FAS1 domain-containing protein</fullName>
    </recommendedName>
</protein>
<dbReference type="SUPFAM" id="SSF82153">
    <property type="entry name" value="FAS1 domain"/>
    <property type="match status" value="2"/>
</dbReference>
<feature type="region of interest" description="Disordered" evidence="1">
    <location>
        <begin position="110"/>
        <end position="170"/>
    </location>
</feature>
<dbReference type="InterPro" id="IPR000782">
    <property type="entry name" value="FAS1_domain"/>
</dbReference>
<evidence type="ECO:0000313" key="5">
    <source>
        <dbReference type="Proteomes" id="UP001324427"/>
    </source>
</evidence>
<gene>
    <name evidence="4" type="ORF">LTR36_000407</name>
</gene>
<feature type="signal peptide" evidence="2">
    <location>
        <begin position="1"/>
        <end position="15"/>
    </location>
</feature>
<evidence type="ECO:0000256" key="2">
    <source>
        <dbReference type="SAM" id="SignalP"/>
    </source>
</evidence>
<keyword evidence="2" id="KW-0732">Signal</keyword>
<feature type="domain" description="FAS1" evidence="3">
    <location>
        <begin position="316"/>
        <end position="473"/>
    </location>
</feature>
<evidence type="ECO:0000256" key="1">
    <source>
        <dbReference type="SAM" id="MobiDB-lite"/>
    </source>
</evidence>
<feature type="chain" id="PRO_5043642430" description="FAS1 domain-containing protein" evidence="2">
    <location>
        <begin position="16"/>
        <end position="515"/>
    </location>
</feature>
<dbReference type="EMBL" id="JAVFHQ010000001">
    <property type="protein sequence ID" value="KAK4550827.1"/>
    <property type="molecule type" value="Genomic_DNA"/>
</dbReference>
<organism evidence="4 5">
    <name type="scientific">Oleoguttula mirabilis</name>
    <dbReference type="NCBI Taxonomy" id="1507867"/>
    <lineage>
        <taxon>Eukaryota</taxon>
        <taxon>Fungi</taxon>
        <taxon>Dikarya</taxon>
        <taxon>Ascomycota</taxon>
        <taxon>Pezizomycotina</taxon>
        <taxon>Dothideomycetes</taxon>
        <taxon>Dothideomycetidae</taxon>
        <taxon>Mycosphaerellales</taxon>
        <taxon>Teratosphaeriaceae</taxon>
        <taxon>Oleoguttula</taxon>
    </lineage>
</organism>
<evidence type="ECO:0000259" key="3">
    <source>
        <dbReference type="PROSITE" id="PS50213"/>
    </source>
</evidence>
<accession>A0AAV9JYP4</accession>
<dbReference type="PANTHER" id="PTHR10900:SF125">
    <property type="entry name" value="FAS1 DOMAIN-CONTAINING PROTEIN YLR001C"/>
    <property type="match status" value="1"/>
</dbReference>
<feature type="compositionally biased region" description="Basic and acidic residues" evidence="1">
    <location>
        <begin position="110"/>
        <end position="157"/>
    </location>
</feature>
<dbReference type="Proteomes" id="UP001324427">
    <property type="component" value="Unassembled WGS sequence"/>
</dbReference>
<dbReference type="Gene3D" id="2.30.180.10">
    <property type="entry name" value="FAS1 domain"/>
    <property type="match status" value="2"/>
</dbReference>
<dbReference type="InterPro" id="IPR036378">
    <property type="entry name" value="FAS1_dom_sf"/>
</dbReference>
<dbReference type="InterPro" id="IPR050904">
    <property type="entry name" value="Adhesion/Biosynth-related"/>
</dbReference>
<keyword evidence="5" id="KW-1185">Reference proteome</keyword>
<comment type="caution">
    <text evidence="4">The sequence shown here is derived from an EMBL/GenBank/DDBJ whole genome shotgun (WGS) entry which is preliminary data.</text>
</comment>
<dbReference type="Pfam" id="PF02469">
    <property type="entry name" value="Fasciclin"/>
    <property type="match status" value="2"/>
</dbReference>
<feature type="domain" description="FAS1" evidence="3">
    <location>
        <begin position="172"/>
        <end position="312"/>
    </location>
</feature>
<dbReference type="PROSITE" id="PS50213">
    <property type="entry name" value="FAS1"/>
    <property type="match status" value="2"/>
</dbReference>
<feature type="compositionally biased region" description="Basic residues" evidence="1">
    <location>
        <begin position="158"/>
        <end position="170"/>
    </location>
</feature>
<dbReference type="AlphaFoldDB" id="A0AAV9JYP4"/>
<sequence length="515" mass="56311">MKFSHVLPLAALSTAFVLPPQEVIESIEIEQSHRGDGNGLYQEAVKEKDELVSGIKKHYSDVEQATHDVWDTAFQSASESVDWAQEKVYDASSGIGSWLSNEAEAYTSLFEDHDGPKHPPHDGDGHHGPPHDGDGHHGPPHDGDGHHGPPHDGDGHHGPPHHGPHHPHVKSNHTVYQLISESKYTTKLAKLINKYDDLVETLNSTEANYTVFAPTDKAFEKIPEHAPEPSKEVLKAILLYHVVDGFYPAGRVLATHTAPTLLKGEHLASEPKPQRVAFKIGLNGLTVNFYARIVAVNIFGVNGVIHGVDSLIIPPPNAITIVDLLPSEFSTFELGLGKTGLLEKLNTTDHNGGTLFAPSNFAFAKLGPKINAFLFSQIGLKYLKALLEYHVVYGNTLYSDAYYKSESSEKDHDRPSKGLFHVDLPTLLKDRSLSVDIAKYGAFISMRINAFSRVTVLDGIAEDGVIHVVSDVIVPPKQVGGLGAEDSGLEYWTGEEMTVEELKDRLTPLMPKGDL</sequence>
<name>A0AAV9JYP4_9PEZI</name>
<reference evidence="4 5" key="1">
    <citation type="submission" date="2021-11" db="EMBL/GenBank/DDBJ databases">
        <title>Black yeast isolated from Biological Soil Crust.</title>
        <authorList>
            <person name="Kurbessoian T."/>
        </authorList>
    </citation>
    <scope>NUCLEOTIDE SEQUENCE [LARGE SCALE GENOMIC DNA]</scope>
    <source>
        <strain evidence="4 5">CCFEE 5522</strain>
    </source>
</reference>
<dbReference type="SMART" id="SM00554">
    <property type="entry name" value="FAS1"/>
    <property type="match status" value="2"/>
</dbReference>
<proteinExistence type="predicted"/>
<evidence type="ECO:0000313" key="4">
    <source>
        <dbReference type="EMBL" id="KAK4550827.1"/>
    </source>
</evidence>